<name>A0A0K1S002_9CHRO</name>
<dbReference type="Proteomes" id="UP000068167">
    <property type="component" value="Chromosome"/>
</dbReference>
<dbReference type="PATRIC" id="fig|1638788.3.peg.2391"/>
<dbReference type="AlphaFoldDB" id="A0A0K1S002"/>
<proteinExistence type="predicted"/>
<reference evidence="1 2" key="1">
    <citation type="journal article" date="2016" name="Stand. Genomic Sci.">
        <title>Complete genome sequence and genomic characterization of Microcystis panniformis FACHB 1757 by third-generation sequencing.</title>
        <authorList>
            <person name="Zhang J.Y."/>
            <person name="Guan R."/>
            <person name="Zhang H.J."/>
            <person name="Li H."/>
            <person name="Xiao P."/>
            <person name="Yu G.L."/>
            <person name="Du L."/>
            <person name="Cao D.M."/>
            <person name="Zhu B.C."/>
            <person name="Li R.H."/>
            <person name="Lu Z.H."/>
        </authorList>
    </citation>
    <scope>NUCLEOTIDE SEQUENCE [LARGE SCALE GENOMIC DNA]</scope>
    <source>
        <strain evidence="1 2">FACHB-1757</strain>
    </source>
</reference>
<organism evidence="1 2">
    <name type="scientific">Microcystis panniformis FACHB-1757</name>
    <dbReference type="NCBI Taxonomy" id="1638788"/>
    <lineage>
        <taxon>Bacteria</taxon>
        <taxon>Bacillati</taxon>
        <taxon>Cyanobacteriota</taxon>
        <taxon>Cyanophyceae</taxon>
        <taxon>Oscillatoriophycideae</taxon>
        <taxon>Chroococcales</taxon>
        <taxon>Microcystaceae</taxon>
        <taxon>Microcystis</taxon>
    </lineage>
</organism>
<gene>
    <name evidence="1" type="ORF">VL20_2379</name>
</gene>
<protein>
    <submittedName>
        <fullName evidence="1">Uncharacterized protein</fullName>
    </submittedName>
</protein>
<dbReference type="KEGG" id="mpk:VL20_2379"/>
<dbReference type="EMBL" id="CP011339">
    <property type="protein sequence ID" value="AKV67474.1"/>
    <property type="molecule type" value="Genomic_DNA"/>
</dbReference>
<sequence>MPNKEPIRQFVRIIFSGEVGSGEVGSGGMGNLAEISLSP</sequence>
<evidence type="ECO:0000313" key="1">
    <source>
        <dbReference type="EMBL" id="AKV67474.1"/>
    </source>
</evidence>
<accession>A0A0K1S002</accession>
<keyword evidence="2" id="KW-1185">Reference proteome</keyword>
<evidence type="ECO:0000313" key="2">
    <source>
        <dbReference type="Proteomes" id="UP000068167"/>
    </source>
</evidence>